<feature type="compositionally biased region" description="Polar residues" evidence="1">
    <location>
        <begin position="410"/>
        <end position="422"/>
    </location>
</feature>
<accession>A0AAN7TWF4</accession>
<feature type="compositionally biased region" description="Basic and acidic residues" evidence="1">
    <location>
        <begin position="393"/>
        <end position="409"/>
    </location>
</feature>
<feature type="region of interest" description="Disordered" evidence="1">
    <location>
        <begin position="312"/>
        <end position="334"/>
    </location>
</feature>
<dbReference type="GO" id="GO:0005783">
    <property type="term" value="C:endoplasmic reticulum"/>
    <property type="evidence" value="ECO:0007669"/>
    <property type="project" value="TreeGrafter"/>
</dbReference>
<sequence>MTTPNTNTIEAFDNLPLFYKGRLNEAIQKVSSTSLDLFVLYVIDFEEDQTEVLKCISHQAVISFVKSKCILYKIKKDSAEFDFFSQHYPNHSNSSCFYFFDINGKVFKSEDIKKGFTFISILSLFKTSNEYFEKQKQSLNSSKIEQKSKERRLVLQKTFCTKPVTDNIGGNTPTSPTTTTTTTNSSSTSPTETTPTTIKSSIKKKSPEPEPYIPNDDYITKATMTTLIFKLTSGETLKAEFSVNDRLKDIKEFIKNNRTDENRPFDMMTIYPKYLFKVNDYEKTLLELNLVPSATITLNPLDVSTKVEKKSSASAIIHPPSKNPQQQSSSSSSGSYFSSVKNYFSGFFGGTIEQSESKEQDNNRSKSSSSNSSQSSQVKKRTNIHQISGNNDGDDHQQRKQYKDPKDDNSYYNGNSTQFNGK</sequence>
<evidence type="ECO:0000259" key="2">
    <source>
        <dbReference type="PROSITE" id="PS50033"/>
    </source>
</evidence>
<organism evidence="3 4">
    <name type="scientific">Dictyostelium firmibasis</name>
    <dbReference type="NCBI Taxonomy" id="79012"/>
    <lineage>
        <taxon>Eukaryota</taxon>
        <taxon>Amoebozoa</taxon>
        <taxon>Evosea</taxon>
        <taxon>Eumycetozoa</taxon>
        <taxon>Dictyostelia</taxon>
        <taxon>Dictyosteliales</taxon>
        <taxon>Dictyosteliaceae</taxon>
        <taxon>Dictyostelium</taxon>
    </lineage>
</organism>
<feature type="region of interest" description="Disordered" evidence="1">
    <location>
        <begin position="355"/>
        <end position="422"/>
    </location>
</feature>
<feature type="compositionally biased region" description="Low complexity" evidence="1">
    <location>
        <begin position="171"/>
        <end position="200"/>
    </location>
</feature>
<evidence type="ECO:0000256" key="1">
    <source>
        <dbReference type="SAM" id="MobiDB-lite"/>
    </source>
</evidence>
<reference evidence="3 4" key="1">
    <citation type="submission" date="2023-11" db="EMBL/GenBank/DDBJ databases">
        <title>Dfirmibasis_genome.</title>
        <authorList>
            <person name="Edelbroek B."/>
            <person name="Kjellin J."/>
            <person name="Jerlstrom-Hultqvist J."/>
            <person name="Soderbom F."/>
        </authorList>
    </citation>
    <scope>NUCLEOTIDE SEQUENCE [LARGE SCALE GENOMIC DNA]</scope>
    <source>
        <strain evidence="3 4">TNS-C-14</strain>
    </source>
</reference>
<dbReference type="EMBL" id="JAVFKY010000005">
    <property type="protein sequence ID" value="KAK5576250.1"/>
    <property type="molecule type" value="Genomic_DNA"/>
</dbReference>
<keyword evidence="4" id="KW-1185">Reference proteome</keyword>
<feature type="region of interest" description="Disordered" evidence="1">
    <location>
        <begin position="164"/>
        <end position="216"/>
    </location>
</feature>
<evidence type="ECO:0000313" key="3">
    <source>
        <dbReference type="EMBL" id="KAK5576250.1"/>
    </source>
</evidence>
<feature type="compositionally biased region" description="Basic and acidic residues" evidence="1">
    <location>
        <begin position="355"/>
        <end position="364"/>
    </location>
</feature>
<dbReference type="InterPro" id="IPR029071">
    <property type="entry name" value="Ubiquitin-like_domsf"/>
</dbReference>
<protein>
    <recommendedName>
        <fullName evidence="2">UBX domain-containing protein</fullName>
    </recommendedName>
</protein>
<feature type="compositionally biased region" description="Low complexity" evidence="1">
    <location>
        <begin position="365"/>
        <end position="377"/>
    </location>
</feature>
<dbReference type="GO" id="GO:0036503">
    <property type="term" value="P:ERAD pathway"/>
    <property type="evidence" value="ECO:0007669"/>
    <property type="project" value="TreeGrafter"/>
</dbReference>
<feature type="compositionally biased region" description="Low complexity" evidence="1">
    <location>
        <begin position="319"/>
        <end position="334"/>
    </location>
</feature>
<dbReference type="SUPFAM" id="SSF54236">
    <property type="entry name" value="Ubiquitin-like"/>
    <property type="match status" value="1"/>
</dbReference>
<dbReference type="PROSITE" id="PS50033">
    <property type="entry name" value="UBX"/>
    <property type="match status" value="1"/>
</dbReference>
<name>A0AAN7TWF4_9MYCE</name>
<gene>
    <name evidence="3" type="ORF">RB653_007391</name>
</gene>
<dbReference type="SMART" id="SM00166">
    <property type="entry name" value="UBX"/>
    <property type="match status" value="1"/>
</dbReference>
<dbReference type="Gene3D" id="3.10.20.90">
    <property type="entry name" value="Phosphatidylinositol 3-kinase Catalytic Subunit, Chain A, domain 1"/>
    <property type="match status" value="1"/>
</dbReference>
<dbReference type="Proteomes" id="UP001344447">
    <property type="component" value="Unassembled WGS sequence"/>
</dbReference>
<comment type="caution">
    <text evidence="3">The sequence shown here is derived from an EMBL/GenBank/DDBJ whole genome shotgun (WGS) entry which is preliminary data.</text>
</comment>
<dbReference type="PANTHER" id="PTHR46424:SF1">
    <property type="entry name" value="UBX DOMAIN-CONTAINING PROTEIN 4"/>
    <property type="match status" value="1"/>
</dbReference>
<proteinExistence type="predicted"/>
<feature type="domain" description="UBX" evidence="2">
    <location>
        <begin position="220"/>
        <end position="298"/>
    </location>
</feature>
<dbReference type="PANTHER" id="PTHR46424">
    <property type="entry name" value="UBX DOMAIN-CONTAINING PROTEIN 4"/>
    <property type="match status" value="1"/>
</dbReference>
<evidence type="ECO:0000313" key="4">
    <source>
        <dbReference type="Proteomes" id="UP001344447"/>
    </source>
</evidence>
<dbReference type="Pfam" id="PF00789">
    <property type="entry name" value="UBX"/>
    <property type="match status" value="1"/>
</dbReference>
<dbReference type="AlphaFoldDB" id="A0AAN7TWF4"/>
<dbReference type="InterPro" id="IPR001012">
    <property type="entry name" value="UBX_dom"/>
</dbReference>